<sequence length="973" mass="107004">MTLESGSPVVTTGSHPRRPPAHLSVSLKHDVPSIEDEKSAPCAALAKLDTADQDGTSTSPLRKQTSDDSEDTVGTNVDEWFDRSNTRPVIAINRDDSGESSDPPYFLQQSSNDDTDSSKELPLRSKRYNLHPLNAISRSRDGSASEEYRSIIDDLTIENKKLKERLSRYGRSSVAHLENEKLFEVKIHSLSARKRRELEELLRSFSTSFDSSSEDLSIKGPANRQSRAYTFSGKTSKHKSISSGSNSRPTDSAYASMSRSGPSYSSAGEGHPTAPSRDAADKKMQDFLQDIPQGLLPRTSLEMSENQRRRMVVRRLEQLFTGKKGSLIGVHSHSLQQQEVSKSAARADQVSQSKFQPKEGVREAHIGPHNMELDRQGLVGTQKNSKTSQSPTEQSTSPQKSRGSPSPEQRPTRPLDLDPDRDQVGSDNVEYIRHLGISAPQLLTEESQDAAVDADGWVYLNLLINMAQLHIINVTPDFIRSAVVELSKKLQVSPDGKKLRWRGGTEGTHLSSDSGGSSVHHRSPLDSDGSDEASRKRRKVHANKFTLTGKAPSKTLNENTKSSVATGAFFYEPMFVHYPQRTSVASGDESTPSQNHYSLPGFASPYQIFGNNSPRDDGPLIFYNGTKFFTDLSGDRGDLETPLHITGVDKDGYSSHTRDAVGCSHPERHLLKNRTPSGSLLPFRPFKDYSKGVDMFQTPETRPQTPSVLSDDVDFEFTTDLACGSPGSPPAPVDFSASGLGGVQPADHLLYKVHTRWTIDDHVPVKVSKFSAPRSTSKKIVHTIPKSSLDSFHNPEPQDKVDNILNKLNRLATFSNEPISPLPSRSHESLPVKTENISEEFVMLQPSALPEPSSYYSMFSGTETTGEYSDSSSFSGIAHLRDEPLEKDEDLMSDNDIQVSSDDGAMDVDDAEEEDDDESIDMLAYVRGVDPTGVAAQEKKYEWEASDKSVQLGSAASKSVNPVMFSEASEVEL</sequence>
<proteinExistence type="predicted"/>
<dbReference type="GO" id="GO:0006355">
    <property type="term" value="P:regulation of DNA-templated transcription"/>
    <property type="evidence" value="ECO:0007669"/>
    <property type="project" value="InterPro"/>
</dbReference>
<name>A0A9X0DHZ2_9HELO</name>
<gene>
    <name evidence="3" type="ORF">OCU04_007472</name>
</gene>
<feature type="compositionally biased region" description="Polar residues" evidence="2">
    <location>
        <begin position="508"/>
        <end position="517"/>
    </location>
</feature>
<evidence type="ECO:0000256" key="1">
    <source>
        <dbReference type="SAM" id="Coils"/>
    </source>
</evidence>
<dbReference type="InterPro" id="IPR018554">
    <property type="entry name" value="FRQ"/>
</dbReference>
<accession>A0A9X0DHZ2</accession>
<dbReference type="Pfam" id="PF09421">
    <property type="entry name" value="FRQ"/>
    <property type="match status" value="1"/>
</dbReference>
<organism evidence="3 4">
    <name type="scientific">Sclerotinia nivalis</name>
    <dbReference type="NCBI Taxonomy" id="352851"/>
    <lineage>
        <taxon>Eukaryota</taxon>
        <taxon>Fungi</taxon>
        <taxon>Dikarya</taxon>
        <taxon>Ascomycota</taxon>
        <taxon>Pezizomycotina</taxon>
        <taxon>Leotiomycetes</taxon>
        <taxon>Helotiales</taxon>
        <taxon>Sclerotiniaceae</taxon>
        <taxon>Sclerotinia</taxon>
    </lineage>
</organism>
<feature type="region of interest" description="Disordered" evidence="2">
    <location>
        <begin position="332"/>
        <end position="424"/>
    </location>
</feature>
<dbReference type="Proteomes" id="UP001152300">
    <property type="component" value="Unassembled WGS sequence"/>
</dbReference>
<feature type="compositionally biased region" description="Polar residues" evidence="2">
    <location>
        <begin position="53"/>
        <end position="63"/>
    </location>
</feature>
<feature type="compositionally biased region" description="Polar residues" evidence="2">
    <location>
        <begin position="948"/>
        <end position="960"/>
    </location>
</feature>
<feature type="compositionally biased region" description="Acidic residues" evidence="2">
    <location>
        <begin position="904"/>
        <end position="918"/>
    </location>
</feature>
<evidence type="ECO:0008006" key="5">
    <source>
        <dbReference type="Google" id="ProtNLM"/>
    </source>
</evidence>
<dbReference type="EMBL" id="JAPEIS010000008">
    <property type="protein sequence ID" value="KAJ8063604.1"/>
    <property type="molecule type" value="Genomic_DNA"/>
</dbReference>
<keyword evidence="4" id="KW-1185">Reference proteome</keyword>
<feature type="compositionally biased region" description="Polar residues" evidence="2">
    <location>
        <begin position="1"/>
        <end position="14"/>
    </location>
</feature>
<feature type="compositionally biased region" description="Low complexity" evidence="2">
    <location>
        <begin position="385"/>
        <end position="401"/>
    </location>
</feature>
<evidence type="ECO:0000313" key="4">
    <source>
        <dbReference type="Proteomes" id="UP001152300"/>
    </source>
</evidence>
<feature type="region of interest" description="Disordered" evidence="2">
    <location>
        <begin position="210"/>
        <end position="280"/>
    </location>
</feature>
<feature type="region of interest" description="Disordered" evidence="2">
    <location>
        <begin position="1"/>
        <end position="121"/>
    </location>
</feature>
<comment type="caution">
    <text evidence="3">The sequence shown here is derived from an EMBL/GenBank/DDBJ whole genome shotgun (WGS) entry which is preliminary data.</text>
</comment>
<feature type="region of interest" description="Disordered" evidence="2">
    <location>
        <begin position="884"/>
        <end position="918"/>
    </location>
</feature>
<dbReference type="GO" id="GO:0005737">
    <property type="term" value="C:cytoplasm"/>
    <property type="evidence" value="ECO:0007669"/>
    <property type="project" value="InterPro"/>
</dbReference>
<evidence type="ECO:0000313" key="3">
    <source>
        <dbReference type="EMBL" id="KAJ8063604.1"/>
    </source>
</evidence>
<feature type="compositionally biased region" description="Polar residues" evidence="2">
    <location>
        <begin position="248"/>
        <end position="266"/>
    </location>
</feature>
<dbReference type="OrthoDB" id="2536795at2759"/>
<dbReference type="GO" id="GO:0007623">
    <property type="term" value="P:circadian rhythm"/>
    <property type="evidence" value="ECO:0007669"/>
    <property type="project" value="InterPro"/>
</dbReference>
<reference evidence="3" key="1">
    <citation type="submission" date="2022-11" db="EMBL/GenBank/DDBJ databases">
        <title>Genome Resource of Sclerotinia nivalis Strain SnTB1, a Plant Pathogen Isolated from American Ginseng.</title>
        <authorList>
            <person name="Fan S."/>
        </authorList>
    </citation>
    <scope>NUCLEOTIDE SEQUENCE</scope>
    <source>
        <strain evidence="3">SnTB1</strain>
    </source>
</reference>
<dbReference type="AlphaFoldDB" id="A0A9X0DHZ2"/>
<dbReference type="GO" id="GO:0005634">
    <property type="term" value="C:nucleus"/>
    <property type="evidence" value="ECO:0007669"/>
    <property type="project" value="InterPro"/>
</dbReference>
<keyword evidence="1" id="KW-0175">Coiled coil</keyword>
<protein>
    <recommendedName>
        <fullName evidence="5">Frequency clock protein</fullName>
    </recommendedName>
</protein>
<feature type="region of interest" description="Disordered" evidence="2">
    <location>
        <begin position="494"/>
        <end position="559"/>
    </location>
</feature>
<feature type="coiled-coil region" evidence="1">
    <location>
        <begin position="145"/>
        <end position="172"/>
    </location>
</feature>
<feature type="compositionally biased region" description="Basic and acidic residues" evidence="2">
    <location>
        <begin position="27"/>
        <end position="39"/>
    </location>
</feature>
<evidence type="ECO:0000256" key="2">
    <source>
        <dbReference type="SAM" id="MobiDB-lite"/>
    </source>
</evidence>
<feature type="region of interest" description="Disordered" evidence="2">
    <location>
        <begin position="945"/>
        <end position="973"/>
    </location>
</feature>
<feature type="compositionally biased region" description="Basic and acidic residues" evidence="2">
    <location>
        <begin position="356"/>
        <end position="375"/>
    </location>
</feature>
<feature type="compositionally biased region" description="Basic and acidic residues" evidence="2">
    <location>
        <begin position="410"/>
        <end position="424"/>
    </location>
</feature>